<dbReference type="EMBL" id="AWTV01000011">
    <property type="protein sequence ID" value="KIH86552.1"/>
    <property type="molecule type" value="Genomic_DNA"/>
</dbReference>
<gene>
    <name evidence="2" type="ORF">SPBR_08894</name>
</gene>
<dbReference type="Proteomes" id="UP000031575">
    <property type="component" value="Unassembled WGS sequence"/>
</dbReference>
<dbReference type="VEuPathDB" id="FungiDB:SPBR_08894"/>
<dbReference type="GeneID" id="63681941"/>
<evidence type="ECO:0000313" key="3">
    <source>
        <dbReference type="Proteomes" id="UP000031575"/>
    </source>
</evidence>
<evidence type="ECO:0000313" key="2">
    <source>
        <dbReference type="EMBL" id="KIH86552.1"/>
    </source>
</evidence>
<reference evidence="2 3" key="1">
    <citation type="journal article" date="2014" name="BMC Genomics">
        <title>Comparative genomics of the major fungal agents of human and animal Sporotrichosis: Sporothrix schenckii and Sporothrix brasiliensis.</title>
        <authorList>
            <person name="Teixeira M.M."/>
            <person name="de Almeida L.G."/>
            <person name="Kubitschek-Barreira P."/>
            <person name="Alves F.L."/>
            <person name="Kioshima E.S."/>
            <person name="Abadio A.K."/>
            <person name="Fernandes L."/>
            <person name="Derengowski L.S."/>
            <person name="Ferreira K.S."/>
            <person name="Souza R.C."/>
            <person name="Ruiz J.C."/>
            <person name="de Andrade N.C."/>
            <person name="Paes H.C."/>
            <person name="Nicola A.M."/>
            <person name="Albuquerque P."/>
            <person name="Gerber A.L."/>
            <person name="Martins V.P."/>
            <person name="Peconick L.D."/>
            <person name="Neto A.V."/>
            <person name="Chaucanez C.B."/>
            <person name="Silva P.A."/>
            <person name="Cunha O.L."/>
            <person name="de Oliveira F.F."/>
            <person name="dos Santos T.C."/>
            <person name="Barros A.L."/>
            <person name="Soares M.A."/>
            <person name="de Oliveira L.M."/>
            <person name="Marini M.M."/>
            <person name="Villalobos-Duno H."/>
            <person name="Cunha M.M."/>
            <person name="de Hoog S."/>
            <person name="da Silveira J.F."/>
            <person name="Henrissat B."/>
            <person name="Nino-Vega G.A."/>
            <person name="Cisalpino P.S."/>
            <person name="Mora-Montes H.M."/>
            <person name="Almeida S.R."/>
            <person name="Stajich J.E."/>
            <person name="Lopes-Bezerra L.M."/>
            <person name="Vasconcelos A.T."/>
            <person name="Felipe M.S."/>
        </authorList>
    </citation>
    <scope>NUCLEOTIDE SEQUENCE [LARGE SCALE GENOMIC DNA]</scope>
    <source>
        <strain evidence="2 3">5110</strain>
    </source>
</reference>
<proteinExistence type="predicted"/>
<dbReference type="HOGENOM" id="CLU_853036_0_0_1"/>
<protein>
    <submittedName>
        <fullName evidence="2">Uncharacterized protein</fullName>
    </submittedName>
</protein>
<accession>A0A0C2INE3</accession>
<evidence type="ECO:0000256" key="1">
    <source>
        <dbReference type="SAM" id="MobiDB-lite"/>
    </source>
</evidence>
<feature type="region of interest" description="Disordered" evidence="1">
    <location>
        <begin position="148"/>
        <end position="174"/>
    </location>
</feature>
<keyword evidence="3" id="KW-1185">Reference proteome</keyword>
<name>A0A0C2INE3_9PEZI</name>
<organism evidence="2 3">
    <name type="scientific">Sporothrix brasiliensis 5110</name>
    <dbReference type="NCBI Taxonomy" id="1398154"/>
    <lineage>
        <taxon>Eukaryota</taxon>
        <taxon>Fungi</taxon>
        <taxon>Dikarya</taxon>
        <taxon>Ascomycota</taxon>
        <taxon>Pezizomycotina</taxon>
        <taxon>Sordariomycetes</taxon>
        <taxon>Sordariomycetidae</taxon>
        <taxon>Ophiostomatales</taxon>
        <taxon>Ophiostomataceae</taxon>
        <taxon>Sporothrix</taxon>
    </lineage>
</organism>
<feature type="compositionally biased region" description="Low complexity" evidence="1">
    <location>
        <begin position="164"/>
        <end position="174"/>
    </location>
</feature>
<comment type="caution">
    <text evidence="2">The sequence shown here is derived from an EMBL/GenBank/DDBJ whole genome shotgun (WGS) entry which is preliminary data.</text>
</comment>
<dbReference type="AlphaFoldDB" id="A0A0C2INE3"/>
<dbReference type="OrthoDB" id="5560627at2759"/>
<sequence>MDIRASNGGLGLAQNTTTCPYEEKVVTDPTTARIVLTFLREFVEQKIIYSHSSQGYYCPMTKCESSFTEPLLLIQHLFTCPELGRGEFECWKCCSWHRFPTTEKEWTEWAGWKSTAVGFQRKRSLGSKMKETLTDTLTLRRRNSNRRFSVSSAGPVGNAGLDQTPNPTSTSSMISSPTLTGTTADMDGIASTIHHSGKFLASTDACEWNQFLGLDQAQMLSPRSIQELQTAYRVDQQMVPTFSHPPGANLGLDSTPGTANASGYTCTFDEGCFVTSEHHHHHHGIGVKPGSGAGISTMAAACSCDSFGNAGARHKQHFLYPAIDNV</sequence>
<dbReference type="RefSeq" id="XP_040614562.1">
    <property type="nucleotide sequence ID" value="XM_040767020.1"/>
</dbReference>